<dbReference type="AlphaFoldDB" id="A0A2G7T3S8"/>
<protein>
    <submittedName>
        <fullName evidence="2">Uncharacterized protein</fullName>
    </submittedName>
</protein>
<accession>A0A2G7T3S8</accession>
<sequence length="339" mass="37493">MRAGLLARHPGFDGLFIAGTLALALGMTAMASISPAMLLAIVLVDTWLFANPHVMATLTRIGASMADIRRHRFLIFGLPVIVLGGVVATVLAFEVAGLFTLYFCAQSYHVARQSFGIARAYRRSGMHPFRQDRLAEAVIYLIAAWGLLARCAQAPETFLGYPIQLPAVPAQAANAMGVAAIACSAFWLWRQARLALTGNIDWRHDGFVASHAFTCFVAYIWITDITLGWLLINLWHNLQYLLFVWVQNIRRERQTQADKASETGLWKNAARYGGACLALGSMLYLAIDWAGTQLLWLGLPTVLIAHFTLGFHHYLVDGVIWKRRAASAEHGALVRRDCK</sequence>
<feature type="transmembrane region" description="Helical" evidence="1">
    <location>
        <begin position="202"/>
        <end position="222"/>
    </location>
</feature>
<comment type="caution">
    <text evidence="2">The sequence shown here is derived from an EMBL/GenBank/DDBJ whole genome shotgun (WGS) entry which is preliminary data.</text>
</comment>
<reference evidence="2" key="1">
    <citation type="submission" date="2017-10" db="EMBL/GenBank/DDBJ databases">
        <title>Chryseobacterium sp. B5 is a hydrocarbonoclastic and plant growth promoting bacterium.</title>
        <authorList>
            <person name="Thijs S."/>
            <person name="Gkorezis P."/>
            <person name="Van Hamme J."/>
        </authorList>
    </citation>
    <scope>NUCLEOTIDE SEQUENCE</scope>
    <source>
        <strain evidence="2">B5</strain>
    </source>
</reference>
<keyword evidence="1" id="KW-0812">Transmembrane</keyword>
<feature type="transmembrane region" description="Helical" evidence="1">
    <location>
        <begin position="12"/>
        <end position="31"/>
    </location>
</feature>
<feature type="transmembrane region" description="Helical" evidence="1">
    <location>
        <begin position="73"/>
        <end position="93"/>
    </location>
</feature>
<gene>
    <name evidence="2" type="ORF">CTI11_19945</name>
</gene>
<keyword evidence="1" id="KW-0472">Membrane</keyword>
<organism evidence="2">
    <name type="scientific">Chryseobacterium sp. B5</name>
    <dbReference type="NCBI Taxonomy" id="2050562"/>
    <lineage>
        <taxon>Bacteria</taxon>
        <taxon>Pseudomonadati</taxon>
        <taxon>Bacteroidota</taxon>
        <taxon>Flavobacteriia</taxon>
        <taxon>Flavobacteriales</taxon>
        <taxon>Weeksellaceae</taxon>
        <taxon>Chryseobacterium group</taxon>
        <taxon>Chryseobacterium</taxon>
    </lineage>
</organism>
<dbReference type="EMBL" id="PEKC01000095">
    <property type="protein sequence ID" value="PII34558.1"/>
    <property type="molecule type" value="Genomic_DNA"/>
</dbReference>
<keyword evidence="1" id="KW-1133">Transmembrane helix</keyword>
<name>A0A2G7T3S8_9FLAO</name>
<feature type="transmembrane region" description="Helical" evidence="1">
    <location>
        <begin position="172"/>
        <end position="190"/>
    </location>
</feature>
<evidence type="ECO:0000313" key="2">
    <source>
        <dbReference type="EMBL" id="PII34558.1"/>
    </source>
</evidence>
<feature type="transmembrane region" description="Helical" evidence="1">
    <location>
        <begin position="293"/>
        <end position="315"/>
    </location>
</feature>
<proteinExistence type="predicted"/>
<evidence type="ECO:0000256" key="1">
    <source>
        <dbReference type="SAM" id="Phobius"/>
    </source>
</evidence>